<keyword evidence="1" id="KW-0732">Signal</keyword>
<keyword evidence="14" id="KW-1133">Transmembrane helix</keyword>
<evidence type="ECO:0000256" key="13">
    <source>
        <dbReference type="SAM" id="MobiDB-lite"/>
    </source>
</evidence>
<evidence type="ECO:0000256" key="3">
    <source>
        <dbReference type="ARBA" id="ARBA00023001"/>
    </source>
</evidence>
<feature type="compositionally biased region" description="Basic residues" evidence="13">
    <location>
        <begin position="150"/>
        <end position="166"/>
    </location>
</feature>
<feature type="binding site" evidence="9">
    <location>
        <position position="252"/>
    </location>
    <ligand>
        <name>substrate</name>
    </ligand>
</feature>
<dbReference type="PANTHER" id="PTHR34876:SF4">
    <property type="entry name" value="1,4-BETA-D-GLUCAN CELLOBIOHYDROLASE C-RELATED"/>
    <property type="match status" value="1"/>
</dbReference>
<evidence type="ECO:0000256" key="6">
    <source>
        <dbReference type="ARBA" id="ARBA00023295"/>
    </source>
</evidence>
<comment type="similarity">
    <text evidence="12">Belongs to the glycosyl hydrolase family 6.</text>
</comment>
<dbReference type="PATRIC" id="fig|400772.4.peg.233"/>
<feature type="binding site" evidence="9">
    <location>
        <position position="441"/>
    </location>
    <ligand>
        <name>substrate</name>
    </ligand>
</feature>
<feature type="binding site" evidence="9">
    <location>
        <position position="373"/>
    </location>
    <ligand>
        <name>substrate</name>
    </ligand>
</feature>
<evidence type="ECO:0000313" key="15">
    <source>
        <dbReference type="EMBL" id="KJL43348.1"/>
    </source>
</evidence>
<dbReference type="Proteomes" id="UP000033451">
    <property type="component" value="Unassembled WGS sequence"/>
</dbReference>
<feature type="binding site" evidence="9">
    <location>
        <position position="370"/>
    </location>
    <ligand>
        <name>substrate</name>
    </ligand>
</feature>
<name>A0A0F0LXV2_9MICO</name>
<keyword evidence="7 12" id="KW-0624">Polysaccharide degradation</keyword>
<evidence type="ECO:0000256" key="9">
    <source>
        <dbReference type="PIRSR" id="PIRSR001100-2"/>
    </source>
</evidence>
<evidence type="ECO:0000256" key="4">
    <source>
        <dbReference type="ARBA" id="ARBA00023157"/>
    </source>
</evidence>
<feature type="transmembrane region" description="Helical" evidence="14">
    <location>
        <begin position="175"/>
        <end position="202"/>
    </location>
</feature>
<feature type="binding site" evidence="9">
    <location>
        <position position="401"/>
    </location>
    <ligand>
        <name>substrate</name>
    </ligand>
</feature>
<proteinExistence type="inferred from homology"/>
<keyword evidence="14" id="KW-0472">Membrane</keyword>
<sequence>MSTPPHDGSDASDPVDAPDAAHPTPIVRAPKPPRHPASHPARRLQEAAGSAPAAESAPADAPSASADAATNEDARRIVANRDAYVLRVDTAAVPVTGPAVDDSASSRSGDAAESAPEHALVSDAAAPDAPAPNAASVNASASHAPAAAPRGRRAPRRTRAPRAPRTRRQKWIRGLIIAAIALVVVVVLSGLAIAGIAVTTLVNTVSAQPPRVGTTIVAPDESKAAKAAAAETPGSAEQAAAAYLAAQPTAYWLTPEQDPIGEVYDRVAHLATEARAQKASLAVVVYGLPGRDCGNHSAGGLDEADYVTWTTQIGQALAAASDLRKIVILEPDSLALAPQCGNLSDRDTQLRGAVDVIAGTNTWIYLDGGHSSWLPAAQMADLIKSVGVLDKVRGFATNVSNFNTTQNEFSYAHAVAAALGTGHAIVDTSRNGAGPTSDNQWCNPAGRLVGDKGGTYGDDVVDTNLWIKPPGESDGTCNGGPDAGVWWPAGAVALTQGLVK</sequence>
<dbReference type="PANTHER" id="PTHR34876">
    <property type="match status" value="1"/>
</dbReference>
<feature type="compositionally biased region" description="Basic residues" evidence="13">
    <location>
        <begin position="31"/>
        <end position="42"/>
    </location>
</feature>
<feature type="binding site" evidence="9">
    <location>
        <position position="472"/>
    </location>
    <ligand>
        <name>substrate</name>
    </ligand>
</feature>
<dbReference type="Pfam" id="PF01341">
    <property type="entry name" value="Glyco_hydro_6"/>
    <property type="match status" value="1"/>
</dbReference>
<feature type="active site" description="Proton acceptor" evidence="8">
    <location>
        <position position="474"/>
    </location>
</feature>
<feature type="region of interest" description="Disordered" evidence="13">
    <location>
        <begin position="1"/>
        <end position="73"/>
    </location>
</feature>
<keyword evidence="14" id="KW-0812">Transmembrane</keyword>
<keyword evidence="2 12" id="KW-0378">Hydrolase</keyword>
<dbReference type="RefSeq" id="WP_048809467.1">
    <property type="nucleotide sequence ID" value="NZ_JYIY01000042.1"/>
</dbReference>
<dbReference type="InterPro" id="IPR036434">
    <property type="entry name" value="Beta_cellobiohydrolase_sf"/>
</dbReference>
<reference evidence="15 16" key="1">
    <citation type="submission" date="2015-02" db="EMBL/GenBank/DDBJ databases">
        <title>Draft genome sequences of ten Microbacterium spp. with emphasis on heavy metal contaminated environments.</title>
        <authorList>
            <person name="Corretto E."/>
        </authorList>
    </citation>
    <scope>NUCLEOTIDE SEQUENCE [LARGE SCALE GENOMIC DNA]</scope>
    <source>
        <strain evidence="15 16">DSM 18659</strain>
    </source>
</reference>
<dbReference type="EMBL" id="JYIY01000042">
    <property type="protein sequence ID" value="KJL43348.1"/>
    <property type="molecule type" value="Genomic_DNA"/>
</dbReference>
<evidence type="ECO:0000313" key="16">
    <source>
        <dbReference type="Proteomes" id="UP000033451"/>
    </source>
</evidence>
<evidence type="ECO:0000256" key="8">
    <source>
        <dbReference type="PIRSR" id="PIRSR001100-1"/>
    </source>
</evidence>
<dbReference type="GO" id="GO:0030245">
    <property type="term" value="P:cellulose catabolic process"/>
    <property type="evidence" value="ECO:0007669"/>
    <property type="project" value="UniProtKB-KW"/>
</dbReference>
<dbReference type="GO" id="GO:0004553">
    <property type="term" value="F:hydrolase activity, hydrolyzing O-glycosyl compounds"/>
    <property type="evidence" value="ECO:0007669"/>
    <property type="project" value="InterPro"/>
</dbReference>
<keyword evidence="6 12" id="KW-0326">Glycosidase</keyword>
<feature type="active site" description="Proton donor" evidence="8 11">
    <location>
        <position position="332"/>
    </location>
</feature>
<gene>
    <name evidence="15" type="primary">cenA</name>
    <name evidence="15" type="ORF">RR49_00208</name>
</gene>
<dbReference type="PIRSF" id="PIRSF001100">
    <property type="entry name" value="Beta_cellobiohydrolase"/>
    <property type="match status" value="1"/>
</dbReference>
<dbReference type="PRINTS" id="PR00733">
    <property type="entry name" value="GLHYDRLASE6"/>
</dbReference>
<dbReference type="InterPro" id="IPR001524">
    <property type="entry name" value="Glyco_hydro_6_CS"/>
</dbReference>
<evidence type="ECO:0000256" key="1">
    <source>
        <dbReference type="ARBA" id="ARBA00022729"/>
    </source>
</evidence>
<feature type="region of interest" description="Disordered" evidence="13">
    <location>
        <begin position="96"/>
        <end position="166"/>
    </location>
</feature>
<feature type="compositionally biased region" description="Low complexity" evidence="13">
    <location>
        <begin position="99"/>
        <end position="149"/>
    </location>
</feature>
<accession>A0A0F0LXV2</accession>
<evidence type="ECO:0000256" key="7">
    <source>
        <dbReference type="ARBA" id="ARBA00023326"/>
    </source>
</evidence>
<keyword evidence="3 12" id="KW-0136">Cellulose degradation</keyword>
<evidence type="ECO:0000256" key="11">
    <source>
        <dbReference type="PROSITE-ProRule" id="PRU10057"/>
    </source>
</evidence>
<evidence type="ECO:0000256" key="14">
    <source>
        <dbReference type="SAM" id="Phobius"/>
    </source>
</evidence>
<feature type="binding site" evidence="9">
    <location>
        <position position="468"/>
    </location>
    <ligand>
        <name>substrate</name>
    </ligand>
</feature>
<feature type="active site" evidence="10">
    <location>
        <position position="292"/>
    </location>
</feature>
<keyword evidence="5 12" id="KW-0119">Carbohydrate metabolism</keyword>
<evidence type="ECO:0000256" key="10">
    <source>
        <dbReference type="PROSITE-ProRule" id="PRU10056"/>
    </source>
</evidence>
<feature type="compositionally biased region" description="Low complexity" evidence="13">
    <location>
        <begin position="46"/>
        <end position="69"/>
    </location>
</feature>
<feature type="compositionally biased region" description="Low complexity" evidence="13">
    <location>
        <begin position="11"/>
        <end position="29"/>
    </location>
</feature>
<organism evidence="15 16">
    <name type="scientific">Microbacterium ginsengisoli</name>
    <dbReference type="NCBI Taxonomy" id="400772"/>
    <lineage>
        <taxon>Bacteria</taxon>
        <taxon>Bacillati</taxon>
        <taxon>Actinomycetota</taxon>
        <taxon>Actinomycetes</taxon>
        <taxon>Micrococcales</taxon>
        <taxon>Microbacteriaceae</taxon>
        <taxon>Microbacterium</taxon>
    </lineage>
</organism>
<dbReference type="PROSITE" id="PS00655">
    <property type="entry name" value="GLYCOSYL_HYDROL_F6_1"/>
    <property type="match status" value="1"/>
</dbReference>
<dbReference type="SUPFAM" id="SSF51989">
    <property type="entry name" value="Glycosyl hydrolases family 6, cellulases"/>
    <property type="match status" value="1"/>
</dbReference>
<dbReference type="AlphaFoldDB" id="A0A0F0LXV2"/>
<protein>
    <recommendedName>
        <fullName evidence="12">Glucanase</fullName>
        <ecNumber evidence="12">3.2.1.-</ecNumber>
    </recommendedName>
</protein>
<evidence type="ECO:0000256" key="5">
    <source>
        <dbReference type="ARBA" id="ARBA00023277"/>
    </source>
</evidence>
<evidence type="ECO:0000256" key="2">
    <source>
        <dbReference type="ARBA" id="ARBA00022801"/>
    </source>
</evidence>
<keyword evidence="4" id="KW-1015">Disulfide bond</keyword>
<keyword evidence="16" id="KW-1185">Reference proteome</keyword>
<dbReference type="InterPro" id="IPR016288">
    <property type="entry name" value="Beta_cellobiohydrolase"/>
</dbReference>
<dbReference type="Gene3D" id="3.20.20.40">
    <property type="entry name" value="1, 4-beta cellobiohydrolase"/>
    <property type="match status" value="1"/>
</dbReference>
<dbReference type="PROSITE" id="PS00656">
    <property type="entry name" value="GLYCOSYL_HYDROL_F6_2"/>
    <property type="match status" value="1"/>
</dbReference>
<dbReference type="STRING" id="400772.RR49_00208"/>
<comment type="caution">
    <text evidence="15">The sequence shown here is derived from an EMBL/GenBank/DDBJ whole genome shotgun (WGS) entry which is preliminary data.</text>
</comment>
<dbReference type="EC" id="3.2.1.-" evidence="12"/>
<evidence type="ECO:0000256" key="12">
    <source>
        <dbReference type="RuleBase" id="RU361186"/>
    </source>
</evidence>